<dbReference type="GO" id="GO:0005840">
    <property type="term" value="C:ribosome"/>
    <property type="evidence" value="ECO:0007669"/>
    <property type="project" value="UniProtKB-KW"/>
</dbReference>
<name>A0A1H6FSX6_THEAL</name>
<dbReference type="SUPFAM" id="SSF141091">
    <property type="entry name" value="L21p-like"/>
    <property type="match status" value="1"/>
</dbReference>
<dbReference type="HAMAP" id="MF_01363">
    <property type="entry name" value="Ribosomal_bL21"/>
    <property type="match status" value="1"/>
</dbReference>
<gene>
    <name evidence="4" type="primary">rplU</name>
    <name evidence="7" type="ORF">SAMN02745716_1411</name>
</gene>
<reference evidence="8" key="1">
    <citation type="submission" date="2016-10" db="EMBL/GenBank/DDBJ databases">
        <authorList>
            <person name="Varghese N."/>
            <person name="Submissions S."/>
        </authorList>
    </citation>
    <scope>NUCLEOTIDE SEQUENCE [LARGE SCALE GENOMIC DNA]</scope>
    <source>
        <strain evidence="8">ATCC 35263</strain>
    </source>
</reference>
<dbReference type="GO" id="GO:0005737">
    <property type="term" value="C:cytoplasm"/>
    <property type="evidence" value="ECO:0007669"/>
    <property type="project" value="UniProtKB-ARBA"/>
</dbReference>
<dbReference type="GO" id="GO:1990904">
    <property type="term" value="C:ribonucleoprotein complex"/>
    <property type="evidence" value="ECO:0007669"/>
    <property type="project" value="UniProtKB-KW"/>
</dbReference>
<feature type="region of interest" description="Disordered" evidence="6">
    <location>
        <begin position="100"/>
        <end position="119"/>
    </location>
</feature>
<proteinExistence type="inferred from homology"/>
<dbReference type="OrthoDB" id="9813334at2"/>
<protein>
    <recommendedName>
        <fullName evidence="4">Large ribosomal subunit protein bL21</fullName>
    </recommendedName>
</protein>
<evidence type="ECO:0000256" key="6">
    <source>
        <dbReference type="SAM" id="MobiDB-lite"/>
    </source>
</evidence>
<organism evidence="7 8">
    <name type="scientific">Thermoleophilum album</name>
    <dbReference type="NCBI Taxonomy" id="29539"/>
    <lineage>
        <taxon>Bacteria</taxon>
        <taxon>Bacillati</taxon>
        <taxon>Actinomycetota</taxon>
        <taxon>Thermoleophilia</taxon>
        <taxon>Thermoleophilales</taxon>
        <taxon>Thermoleophilaceae</taxon>
        <taxon>Thermoleophilum</taxon>
    </lineage>
</organism>
<comment type="function">
    <text evidence="4 5">This protein binds to 23S rRNA in the presence of protein L20.</text>
</comment>
<comment type="similarity">
    <text evidence="1 4 5">Belongs to the bacterial ribosomal protein bL21 family.</text>
</comment>
<dbReference type="NCBIfam" id="TIGR00061">
    <property type="entry name" value="L21"/>
    <property type="match status" value="1"/>
</dbReference>
<evidence type="ECO:0000256" key="5">
    <source>
        <dbReference type="RuleBase" id="RU000562"/>
    </source>
</evidence>
<dbReference type="InterPro" id="IPR036164">
    <property type="entry name" value="bL21-like_sf"/>
</dbReference>
<dbReference type="PANTHER" id="PTHR21349">
    <property type="entry name" value="50S RIBOSOMAL PROTEIN L21"/>
    <property type="match status" value="1"/>
</dbReference>
<dbReference type="EMBL" id="FNWJ01000002">
    <property type="protein sequence ID" value="SEH13937.1"/>
    <property type="molecule type" value="Genomic_DNA"/>
</dbReference>
<dbReference type="InterPro" id="IPR028909">
    <property type="entry name" value="bL21-like"/>
</dbReference>
<dbReference type="GO" id="GO:0019843">
    <property type="term" value="F:rRNA binding"/>
    <property type="evidence" value="ECO:0007669"/>
    <property type="project" value="UniProtKB-UniRule"/>
</dbReference>
<keyword evidence="4 5" id="KW-0699">rRNA-binding</keyword>
<evidence type="ECO:0000256" key="1">
    <source>
        <dbReference type="ARBA" id="ARBA00008563"/>
    </source>
</evidence>
<comment type="subunit">
    <text evidence="4">Part of the 50S ribosomal subunit. Contacts protein L20.</text>
</comment>
<evidence type="ECO:0000256" key="3">
    <source>
        <dbReference type="ARBA" id="ARBA00023274"/>
    </source>
</evidence>
<keyword evidence="2 4" id="KW-0689">Ribosomal protein</keyword>
<dbReference type="PANTHER" id="PTHR21349:SF0">
    <property type="entry name" value="LARGE RIBOSOMAL SUBUNIT PROTEIN BL21M"/>
    <property type="match status" value="1"/>
</dbReference>
<dbReference type="Pfam" id="PF00829">
    <property type="entry name" value="Ribosomal_L21p"/>
    <property type="match status" value="1"/>
</dbReference>
<evidence type="ECO:0000256" key="4">
    <source>
        <dbReference type="HAMAP-Rule" id="MF_01363"/>
    </source>
</evidence>
<keyword evidence="4 5" id="KW-0694">RNA-binding</keyword>
<evidence type="ECO:0000313" key="7">
    <source>
        <dbReference type="EMBL" id="SEH13937.1"/>
    </source>
</evidence>
<dbReference type="Proteomes" id="UP000222056">
    <property type="component" value="Unassembled WGS sequence"/>
</dbReference>
<evidence type="ECO:0000256" key="2">
    <source>
        <dbReference type="ARBA" id="ARBA00022980"/>
    </source>
</evidence>
<dbReference type="GO" id="GO:0006412">
    <property type="term" value="P:translation"/>
    <property type="evidence" value="ECO:0007669"/>
    <property type="project" value="UniProtKB-UniRule"/>
</dbReference>
<evidence type="ECO:0000313" key="8">
    <source>
        <dbReference type="Proteomes" id="UP000222056"/>
    </source>
</evidence>
<dbReference type="AlphaFoldDB" id="A0A1H6FSX6"/>
<keyword evidence="3 4" id="KW-0687">Ribonucleoprotein</keyword>
<dbReference type="GO" id="GO:0003735">
    <property type="term" value="F:structural constituent of ribosome"/>
    <property type="evidence" value="ECO:0007669"/>
    <property type="project" value="InterPro"/>
</dbReference>
<accession>A0A1H6FSX6</accession>
<sequence length="119" mass="13465">MYAVVKVSGKQYRVEEGQSLLVDRIDAPEGERVQLEPLLWRPDDGEPVVAPEELAKVQVEAIVKAHERGPKLRILKFKPKKGYKRRTGFRAELTRLEVSKIGPRARRSSKTKKADTDGS</sequence>
<dbReference type="STRING" id="29539.SAMN02745716_1411"/>
<dbReference type="InterPro" id="IPR001787">
    <property type="entry name" value="Ribosomal_bL21"/>
</dbReference>
<keyword evidence="8" id="KW-1185">Reference proteome</keyword>